<accession>A0A923KX31</accession>
<dbReference type="InterPro" id="IPR050763">
    <property type="entry name" value="ABC_transporter_ATP-binding"/>
</dbReference>
<evidence type="ECO:0000259" key="5">
    <source>
        <dbReference type="PROSITE" id="PS50893"/>
    </source>
</evidence>
<dbReference type="AlphaFoldDB" id="A0A923KX31"/>
<feature type="domain" description="ABC transporter" evidence="5">
    <location>
        <begin position="5"/>
        <end position="217"/>
    </location>
</feature>
<comment type="similarity">
    <text evidence="1">Belongs to the ABC transporter superfamily.</text>
</comment>
<dbReference type="PROSITE" id="PS50893">
    <property type="entry name" value="ABC_TRANSPORTER_2"/>
    <property type="match status" value="1"/>
</dbReference>
<keyword evidence="7" id="KW-1185">Reference proteome</keyword>
<reference evidence="6" key="1">
    <citation type="submission" date="2019-10" db="EMBL/GenBank/DDBJ databases">
        <authorList>
            <person name="Ross D.E."/>
            <person name="Gulliver D."/>
        </authorList>
    </citation>
    <scope>NUCLEOTIDE SEQUENCE</scope>
    <source>
        <strain evidence="6">DER-2019</strain>
    </source>
</reference>
<evidence type="ECO:0000313" key="6">
    <source>
        <dbReference type="EMBL" id="MBC3888798.1"/>
    </source>
</evidence>
<gene>
    <name evidence="6" type="ORF">GH810_10785</name>
</gene>
<dbReference type="PANTHER" id="PTHR42711:SF5">
    <property type="entry name" value="ABC TRANSPORTER ATP-BINDING PROTEIN NATA"/>
    <property type="match status" value="1"/>
</dbReference>
<dbReference type="Proteomes" id="UP000616595">
    <property type="component" value="Unassembled WGS sequence"/>
</dbReference>
<dbReference type="InterPro" id="IPR003439">
    <property type="entry name" value="ABC_transporter-like_ATP-bd"/>
</dbReference>
<evidence type="ECO:0000256" key="3">
    <source>
        <dbReference type="ARBA" id="ARBA00022741"/>
    </source>
</evidence>
<dbReference type="OrthoDB" id="9804819at2"/>
<keyword evidence="3" id="KW-0547">Nucleotide-binding</keyword>
<sequence>MKEVIQVSSLMKSYANKKILDEISFSAYQGEILALLGTNGAGKTTTLECIEGLRKYENGEIKLSGQLGVQLQSSSLPDEIHAKEALSLFSKWNHTKFDKSVFDALGISEFGNKQYKQLSTGQKRRLHLAIALIGDPDIVILDEPTAGLDVEGRVALHRLIKKLRYDGKTFLIASHDMAEVEELCDRVVILKDGKIEYQGTVDELTQNTQESYHIELKTNNKMTFASLKFSTWIGESKGYQSYDIADLNQGLAELINIHNANNVEIIDLNVEKVSLENRFMEIAKEGIA</sequence>
<organism evidence="6 7">
    <name type="scientific">Acetobacterium paludosum</name>
    <dbReference type="NCBI Taxonomy" id="52693"/>
    <lineage>
        <taxon>Bacteria</taxon>
        <taxon>Bacillati</taxon>
        <taxon>Bacillota</taxon>
        <taxon>Clostridia</taxon>
        <taxon>Eubacteriales</taxon>
        <taxon>Eubacteriaceae</taxon>
        <taxon>Acetobacterium</taxon>
    </lineage>
</organism>
<dbReference type="InterPro" id="IPR003593">
    <property type="entry name" value="AAA+_ATPase"/>
</dbReference>
<protein>
    <submittedName>
        <fullName evidence="6">ATP-binding cassette domain-containing protein</fullName>
    </submittedName>
</protein>
<evidence type="ECO:0000256" key="4">
    <source>
        <dbReference type="ARBA" id="ARBA00022840"/>
    </source>
</evidence>
<dbReference type="SUPFAM" id="SSF52540">
    <property type="entry name" value="P-loop containing nucleoside triphosphate hydrolases"/>
    <property type="match status" value="1"/>
</dbReference>
<dbReference type="RefSeq" id="WP_148566089.1">
    <property type="nucleotide sequence ID" value="NZ_RXYA01000003.1"/>
</dbReference>
<proteinExistence type="inferred from homology"/>
<dbReference type="InterPro" id="IPR027417">
    <property type="entry name" value="P-loop_NTPase"/>
</dbReference>
<dbReference type="PANTHER" id="PTHR42711">
    <property type="entry name" value="ABC TRANSPORTER ATP-BINDING PROTEIN"/>
    <property type="match status" value="1"/>
</dbReference>
<dbReference type="GO" id="GO:0005524">
    <property type="term" value="F:ATP binding"/>
    <property type="evidence" value="ECO:0007669"/>
    <property type="project" value="UniProtKB-KW"/>
</dbReference>
<keyword evidence="2" id="KW-0813">Transport</keyword>
<evidence type="ECO:0000256" key="1">
    <source>
        <dbReference type="ARBA" id="ARBA00005417"/>
    </source>
</evidence>
<evidence type="ECO:0000256" key="2">
    <source>
        <dbReference type="ARBA" id="ARBA00022448"/>
    </source>
</evidence>
<dbReference type="Gene3D" id="3.40.50.300">
    <property type="entry name" value="P-loop containing nucleotide triphosphate hydrolases"/>
    <property type="match status" value="1"/>
</dbReference>
<dbReference type="SMART" id="SM00382">
    <property type="entry name" value="AAA"/>
    <property type="match status" value="1"/>
</dbReference>
<comment type="caution">
    <text evidence="6">The sequence shown here is derived from an EMBL/GenBank/DDBJ whole genome shotgun (WGS) entry which is preliminary data.</text>
</comment>
<reference evidence="6" key="2">
    <citation type="submission" date="2020-10" db="EMBL/GenBank/DDBJ databases">
        <title>Comparative genomics of the Acetobacterium genus.</title>
        <authorList>
            <person name="Marshall C."/>
            <person name="May H."/>
            <person name="Norman S."/>
        </authorList>
    </citation>
    <scope>NUCLEOTIDE SEQUENCE</scope>
    <source>
        <strain evidence="6">DER-2019</strain>
    </source>
</reference>
<keyword evidence="4 6" id="KW-0067">ATP-binding</keyword>
<dbReference type="Pfam" id="PF00005">
    <property type="entry name" value="ABC_tran"/>
    <property type="match status" value="1"/>
</dbReference>
<name>A0A923KX31_9FIRM</name>
<dbReference type="EMBL" id="WJBD01000012">
    <property type="protein sequence ID" value="MBC3888798.1"/>
    <property type="molecule type" value="Genomic_DNA"/>
</dbReference>
<evidence type="ECO:0000313" key="7">
    <source>
        <dbReference type="Proteomes" id="UP000616595"/>
    </source>
</evidence>
<dbReference type="GO" id="GO:0016887">
    <property type="term" value="F:ATP hydrolysis activity"/>
    <property type="evidence" value="ECO:0007669"/>
    <property type="project" value="InterPro"/>
</dbReference>